<comment type="cofactor">
    <cofactor evidence="1">
        <name>Co(2+)</name>
        <dbReference type="ChEBI" id="CHEBI:48828"/>
    </cofactor>
</comment>
<dbReference type="GO" id="GO:0016077">
    <property type="term" value="P:sno(s)RNA catabolic process"/>
    <property type="evidence" value="ECO:0007669"/>
    <property type="project" value="TreeGrafter"/>
</dbReference>
<dbReference type="PROSITE" id="PS50898">
    <property type="entry name" value="RBD"/>
    <property type="match status" value="1"/>
</dbReference>
<comment type="catalytic activity">
    <reaction evidence="15">
        <text>a 5'-end (N(7)-methyl 5'-triphosphoguanosine)-ribonucleoside in mRNA + H2O = N(7)-methyl-GDP + a 5'-end phospho-ribonucleoside in mRNA + 2 H(+)</text>
        <dbReference type="Rhea" id="RHEA:67484"/>
        <dbReference type="Rhea" id="RHEA-COMP:15692"/>
        <dbReference type="Rhea" id="RHEA-COMP:17167"/>
        <dbReference type="ChEBI" id="CHEBI:15377"/>
        <dbReference type="ChEBI" id="CHEBI:15378"/>
        <dbReference type="ChEBI" id="CHEBI:63714"/>
        <dbReference type="ChEBI" id="CHEBI:138282"/>
        <dbReference type="ChEBI" id="CHEBI:156461"/>
        <dbReference type="EC" id="3.6.1.62"/>
    </reaction>
    <physiologicalReaction direction="left-to-right" evidence="15">
        <dbReference type="Rhea" id="RHEA:67485"/>
    </physiologicalReaction>
</comment>
<dbReference type="GO" id="GO:1990003">
    <property type="term" value="F:IDP phosphatase activity"/>
    <property type="evidence" value="ECO:0007669"/>
    <property type="project" value="UniProtKB-EC"/>
</dbReference>
<evidence type="ECO:0000256" key="8">
    <source>
        <dbReference type="ARBA" id="ARBA00038173"/>
    </source>
</evidence>
<dbReference type="SUPFAM" id="SSF55811">
    <property type="entry name" value="Nudix"/>
    <property type="match status" value="1"/>
</dbReference>
<keyword evidence="4" id="KW-0378">Hydrolase</keyword>
<dbReference type="Gene3D" id="3.10.20.90">
    <property type="entry name" value="Phosphatidylinositol 3-kinase Catalytic Subunit, Chain A, domain 1"/>
    <property type="match status" value="1"/>
</dbReference>
<dbReference type="InterPro" id="IPR020084">
    <property type="entry name" value="NUDIX_hydrolase_CS"/>
</dbReference>
<proteinExistence type="inferred from homology"/>
<evidence type="ECO:0000256" key="17">
    <source>
        <dbReference type="ARBA" id="ARBA00048945"/>
    </source>
</evidence>
<evidence type="ECO:0000259" key="19">
    <source>
        <dbReference type="PROSITE" id="PS51462"/>
    </source>
</evidence>
<dbReference type="Pfam" id="PF22327">
    <property type="entry name" value="Nudt16-like"/>
    <property type="match status" value="1"/>
</dbReference>
<feature type="domain" description="RBD" evidence="18">
    <location>
        <begin position="106"/>
        <end position="177"/>
    </location>
</feature>
<evidence type="ECO:0000313" key="20">
    <source>
        <dbReference type="EMBL" id="KAK2563378.1"/>
    </source>
</evidence>
<dbReference type="InterPro" id="IPR054754">
    <property type="entry name" value="NudT16"/>
</dbReference>
<evidence type="ECO:0000256" key="6">
    <source>
        <dbReference type="ARBA" id="ARBA00023080"/>
    </source>
</evidence>
<gene>
    <name evidence="20" type="ORF">P5673_013070</name>
</gene>
<keyword evidence="6" id="KW-0546">Nucleotide metabolism</keyword>
<dbReference type="SUPFAM" id="SSF54236">
    <property type="entry name" value="Ubiquitin-like"/>
    <property type="match status" value="1"/>
</dbReference>
<accession>A0AAD9QLA9</accession>
<evidence type="ECO:0000313" key="21">
    <source>
        <dbReference type="Proteomes" id="UP001249851"/>
    </source>
</evidence>
<evidence type="ECO:0000256" key="11">
    <source>
        <dbReference type="ARBA" id="ARBA00041450"/>
    </source>
</evidence>
<dbReference type="EC" id="3.6.1.64" evidence="9"/>
<evidence type="ECO:0000256" key="15">
    <source>
        <dbReference type="ARBA" id="ARBA00047661"/>
    </source>
</evidence>
<dbReference type="GO" id="GO:0030515">
    <property type="term" value="F:snoRNA binding"/>
    <property type="evidence" value="ECO:0007669"/>
    <property type="project" value="TreeGrafter"/>
</dbReference>
<dbReference type="GO" id="GO:0005654">
    <property type="term" value="C:nucleoplasm"/>
    <property type="evidence" value="ECO:0007669"/>
    <property type="project" value="UniProtKB-SubCell"/>
</dbReference>
<comment type="similarity">
    <text evidence="8">Belongs to the Nudix hydrolase family. NUDT16 subfamily.</text>
</comment>
<dbReference type="GO" id="GO:0009117">
    <property type="term" value="P:nucleotide metabolic process"/>
    <property type="evidence" value="ECO:0007669"/>
    <property type="project" value="UniProtKB-KW"/>
</dbReference>
<evidence type="ECO:0000256" key="7">
    <source>
        <dbReference type="ARBA" id="ARBA00023242"/>
    </source>
</evidence>
<dbReference type="GO" id="GO:0007165">
    <property type="term" value="P:signal transduction"/>
    <property type="evidence" value="ECO:0007669"/>
    <property type="project" value="InterPro"/>
</dbReference>
<dbReference type="PANTHER" id="PTHR31699:SF1">
    <property type="entry name" value="U8 SNORNA-DECAPPING ENZYME"/>
    <property type="match status" value="1"/>
</dbReference>
<evidence type="ECO:0000256" key="9">
    <source>
        <dbReference type="ARBA" id="ARBA00038899"/>
    </source>
</evidence>
<dbReference type="PROSITE" id="PS00893">
    <property type="entry name" value="NUDIX_BOX"/>
    <property type="match status" value="1"/>
</dbReference>
<keyword evidence="21" id="KW-1185">Reference proteome</keyword>
<reference evidence="20" key="2">
    <citation type="journal article" date="2023" name="Science">
        <title>Genomic signatures of disease resistance in endangered staghorn corals.</title>
        <authorList>
            <person name="Vollmer S.V."/>
            <person name="Selwyn J.D."/>
            <person name="Despard B.A."/>
            <person name="Roesel C.L."/>
        </authorList>
    </citation>
    <scope>NUCLEOTIDE SEQUENCE</scope>
    <source>
        <strain evidence="20">K2</strain>
    </source>
</reference>
<comment type="caution">
    <text evidence="20">The sequence shown here is derived from an EMBL/GenBank/DDBJ whole genome shotgun (WGS) entry which is preliminary data.</text>
</comment>
<name>A0AAD9QLA9_ACRCE</name>
<evidence type="ECO:0000256" key="16">
    <source>
        <dbReference type="ARBA" id="ARBA00047875"/>
    </source>
</evidence>
<dbReference type="InterPro" id="IPR029071">
    <property type="entry name" value="Ubiquitin-like_domsf"/>
</dbReference>
<evidence type="ECO:0000256" key="10">
    <source>
        <dbReference type="ARBA" id="ARBA00039871"/>
    </source>
</evidence>
<dbReference type="GO" id="GO:0005730">
    <property type="term" value="C:nucleolus"/>
    <property type="evidence" value="ECO:0007669"/>
    <property type="project" value="UniProtKB-SubCell"/>
</dbReference>
<evidence type="ECO:0000259" key="18">
    <source>
        <dbReference type="PROSITE" id="PS50898"/>
    </source>
</evidence>
<comment type="catalytic activity">
    <reaction evidence="16">
        <text>IDP + H2O = IMP + phosphate + H(+)</text>
        <dbReference type="Rhea" id="RHEA:35207"/>
        <dbReference type="ChEBI" id="CHEBI:15377"/>
        <dbReference type="ChEBI" id="CHEBI:15378"/>
        <dbReference type="ChEBI" id="CHEBI:43474"/>
        <dbReference type="ChEBI" id="CHEBI:58053"/>
        <dbReference type="ChEBI" id="CHEBI:58280"/>
        <dbReference type="EC" id="3.6.1.64"/>
    </reaction>
    <physiologicalReaction direction="left-to-right" evidence="16">
        <dbReference type="Rhea" id="RHEA:35208"/>
    </physiologicalReaction>
</comment>
<protein>
    <recommendedName>
        <fullName evidence="10">U8 snoRNA-decapping enzyme</fullName>
        <ecNumber evidence="9">3.6.1.64</ecNumber>
    </recommendedName>
    <alternativeName>
        <fullName evidence="13">IDP phosphatase</fullName>
    </alternativeName>
    <alternativeName>
        <fullName evidence="11">Inosine diphosphate phosphatase</fullName>
    </alternativeName>
    <alternativeName>
        <fullName evidence="12">Nucleoside diphosphate-linked moiety X motif 16</fullName>
    </alternativeName>
    <alternativeName>
        <fullName evidence="14">m7GpppN-mRNA hydrolase</fullName>
    </alternativeName>
</protein>
<dbReference type="InterPro" id="IPR003116">
    <property type="entry name" value="RBD_dom"/>
</dbReference>
<dbReference type="InterPro" id="IPR000086">
    <property type="entry name" value="NUDIX_hydrolase_dom"/>
</dbReference>
<dbReference type="EMBL" id="JARQWQ010000025">
    <property type="protein sequence ID" value="KAK2563378.1"/>
    <property type="molecule type" value="Genomic_DNA"/>
</dbReference>
<comment type="subcellular location">
    <subcellularLocation>
        <location evidence="2">Nucleus</location>
        <location evidence="2">Nucleolus</location>
    </subcellularLocation>
    <subcellularLocation>
        <location evidence="3">Nucleus</location>
        <location evidence="3">Nucleoplasm</location>
    </subcellularLocation>
</comment>
<evidence type="ECO:0000256" key="4">
    <source>
        <dbReference type="ARBA" id="ARBA00022801"/>
    </source>
</evidence>
<feature type="domain" description="Nudix hydrolase" evidence="19">
    <location>
        <begin position="373"/>
        <end position="517"/>
    </location>
</feature>
<evidence type="ECO:0000256" key="2">
    <source>
        <dbReference type="ARBA" id="ARBA00004604"/>
    </source>
</evidence>
<dbReference type="Proteomes" id="UP001249851">
    <property type="component" value="Unassembled WGS sequence"/>
</dbReference>
<dbReference type="PANTHER" id="PTHR31699">
    <property type="entry name" value="NUDIX T16 FAMILY MEMBER"/>
    <property type="match status" value="1"/>
</dbReference>
<keyword evidence="5" id="KW-0694">RNA-binding</keyword>
<evidence type="ECO:0000256" key="13">
    <source>
        <dbReference type="ARBA" id="ARBA00042015"/>
    </source>
</evidence>
<evidence type="ECO:0000256" key="3">
    <source>
        <dbReference type="ARBA" id="ARBA00004642"/>
    </source>
</evidence>
<dbReference type="Pfam" id="PF02196">
    <property type="entry name" value="RBD"/>
    <property type="match status" value="1"/>
</dbReference>
<sequence>MTVFCGKRGDQVICFHISNRKRFSVPSDHSVRSRTLARLNRLHPYEPGCKLTELRGEVKIIMAVDAPQTLHFEDFDQNCTNHEVEVNSLQKVIKLTKENLDKIEGQFLNVQHPPSIYFELKCKPGITLKEALDKGMRTRGLTPEACLICDCYSRNIVGWDTDLSSFVEDVELSVERIDDLPQTGELSHRFMSDLWFEISPALCCRHPTLLWPSCDGMFMMSANFPVKVLESSKLPNRRHSRTSSVGTANPRLYENMNSLVPNNLHPSKTEHPHAKSVPNGTVICGRSSSPQKPKKMMVFVIAVDKCLRAVAIKTLNVSEPSPQQLQGFKNEVAVLSSIPVSTGGFKMAAKSSQEIAHFTGRVISRASAFALQGYKHCCHVMLHCPTEARLFSYYPIKHAVLMQLRFDGRFGFPGGFVDGNEDLETALNREVVEELGKTSEPVNITKDDYVISHRYEEHVLGIVRCPLYVMRDKRGGFPSFLRNNFVGNTKDQLLIGLEHAEILTQEEIEEVVHLSQC</sequence>
<dbReference type="GO" id="GO:0006402">
    <property type="term" value="P:mRNA catabolic process"/>
    <property type="evidence" value="ECO:0007669"/>
    <property type="project" value="TreeGrafter"/>
</dbReference>
<evidence type="ECO:0000256" key="14">
    <source>
        <dbReference type="ARBA" id="ARBA00043162"/>
    </source>
</evidence>
<dbReference type="PROSITE" id="PS51462">
    <property type="entry name" value="NUDIX"/>
    <property type="match status" value="1"/>
</dbReference>
<evidence type="ECO:0000256" key="5">
    <source>
        <dbReference type="ARBA" id="ARBA00022884"/>
    </source>
</evidence>
<keyword evidence="7" id="KW-0539">Nucleus</keyword>
<evidence type="ECO:0000256" key="12">
    <source>
        <dbReference type="ARBA" id="ARBA00041656"/>
    </source>
</evidence>
<organism evidence="20 21">
    <name type="scientific">Acropora cervicornis</name>
    <name type="common">Staghorn coral</name>
    <dbReference type="NCBI Taxonomy" id="6130"/>
    <lineage>
        <taxon>Eukaryota</taxon>
        <taxon>Metazoa</taxon>
        <taxon>Cnidaria</taxon>
        <taxon>Anthozoa</taxon>
        <taxon>Hexacorallia</taxon>
        <taxon>Scleractinia</taxon>
        <taxon>Astrocoeniina</taxon>
        <taxon>Acroporidae</taxon>
        <taxon>Acropora</taxon>
    </lineage>
</organism>
<evidence type="ECO:0000256" key="1">
    <source>
        <dbReference type="ARBA" id="ARBA00001941"/>
    </source>
</evidence>
<dbReference type="GO" id="GO:1990174">
    <property type="term" value="F:phosphodiesterase decapping endonuclease activity"/>
    <property type="evidence" value="ECO:0007669"/>
    <property type="project" value="TreeGrafter"/>
</dbReference>
<comment type="catalytic activity">
    <reaction evidence="17">
        <text>dIDP + H2O = dIMP + phosphate + H(+)</text>
        <dbReference type="Rhea" id="RHEA:35211"/>
        <dbReference type="ChEBI" id="CHEBI:15377"/>
        <dbReference type="ChEBI" id="CHEBI:15378"/>
        <dbReference type="ChEBI" id="CHEBI:43474"/>
        <dbReference type="ChEBI" id="CHEBI:61194"/>
        <dbReference type="ChEBI" id="CHEBI:62286"/>
        <dbReference type="EC" id="3.6.1.64"/>
    </reaction>
    <physiologicalReaction direction="left-to-right" evidence="17">
        <dbReference type="Rhea" id="RHEA:35212"/>
    </physiologicalReaction>
</comment>
<reference evidence="20" key="1">
    <citation type="journal article" date="2023" name="G3 (Bethesda)">
        <title>Whole genome assembly and annotation of the endangered Caribbean coral Acropora cervicornis.</title>
        <authorList>
            <person name="Selwyn J.D."/>
            <person name="Vollmer S.V."/>
        </authorList>
    </citation>
    <scope>NUCLEOTIDE SEQUENCE</scope>
    <source>
        <strain evidence="20">K2</strain>
    </source>
</reference>
<dbReference type="Gene3D" id="3.90.79.10">
    <property type="entry name" value="Nucleoside Triphosphate Pyrophosphohydrolase"/>
    <property type="match status" value="2"/>
</dbReference>
<dbReference type="InterPro" id="IPR015797">
    <property type="entry name" value="NUDIX_hydrolase-like_dom_sf"/>
</dbReference>
<dbReference type="AlphaFoldDB" id="A0AAD9QLA9"/>
<dbReference type="GO" id="GO:0140933">
    <property type="term" value="F:5'-(N(7)-methylguanosine 5'-triphospho)-[mRNA] hydrolase activity"/>
    <property type="evidence" value="ECO:0007669"/>
    <property type="project" value="UniProtKB-EC"/>
</dbReference>